<dbReference type="InterPro" id="IPR030184">
    <property type="entry name" value="WAT1-related"/>
</dbReference>
<feature type="transmembrane region" description="Helical" evidence="6">
    <location>
        <begin position="213"/>
        <end position="234"/>
    </location>
</feature>
<feature type="transmembrane region" description="Helical" evidence="6">
    <location>
        <begin position="181"/>
        <end position="201"/>
    </location>
</feature>
<reference evidence="9" key="1">
    <citation type="submission" date="2025-08" db="UniProtKB">
        <authorList>
            <consortium name="RefSeq"/>
        </authorList>
    </citation>
    <scope>IDENTIFICATION</scope>
    <source>
        <tissue evidence="9">Leaf</tissue>
    </source>
</reference>
<keyword evidence="4 6" id="KW-1133">Transmembrane helix</keyword>
<dbReference type="GO" id="GO:0016020">
    <property type="term" value="C:membrane"/>
    <property type="evidence" value="ECO:0007669"/>
    <property type="project" value="UniProtKB-SubCell"/>
</dbReference>
<evidence type="ECO:0000256" key="3">
    <source>
        <dbReference type="ARBA" id="ARBA00022692"/>
    </source>
</evidence>
<feature type="transmembrane region" description="Helical" evidence="6">
    <location>
        <begin position="73"/>
        <end position="91"/>
    </location>
</feature>
<protein>
    <recommendedName>
        <fullName evidence="6">WAT1-related protein</fullName>
    </recommendedName>
</protein>
<comment type="similarity">
    <text evidence="2 6">Belongs to the drug/metabolite transporter (DMT) superfamily. Plant drug/metabolite exporter (P-DME) (TC 2.A.7.4) family.</text>
</comment>
<feature type="transmembrane region" description="Helical" evidence="6">
    <location>
        <begin position="249"/>
        <end position="269"/>
    </location>
</feature>
<accession>A0A1S3VYB8</accession>
<dbReference type="GeneID" id="106779690"/>
<name>A0A1S3VYB8_VIGRR</name>
<keyword evidence="3 6" id="KW-0812">Transmembrane</keyword>
<keyword evidence="8" id="KW-1185">Reference proteome</keyword>
<proteinExistence type="inferred from homology"/>
<organism evidence="8 9">
    <name type="scientific">Vigna radiata var. radiata</name>
    <name type="common">Mung bean</name>
    <name type="synonym">Phaseolus aureus</name>
    <dbReference type="NCBI Taxonomy" id="3916"/>
    <lineage>
        <taxon>Eukaryota</taxon>
        <taxon>Viridiplantae</taxon>
        <taxon>Streptophyta</taxon>
        <taxon>Embryophyta</taxon>
        <taxon>Tracheophyta</taxon>
        <taxon>Spermatophyta</taxon>
        <taxon>Magnoliopsida</taxon>
        <taxon>eudicotyledons</taxon>
        <taxon>Gunneridae</taxon>
        <taxon>Pentapetalae</taxon>
        <taxon>rosids</taxon>
        <taxon>fabids</taxon>
        <taxon>Fabales</taxon>
        <taxon>Fabaceae</taxon>
        <taxon>Papilionoideae</taxon>
        <taxon>50 kb inversion clade</taxon>
        <taxon>NPAAA clade</taxon>
        <taxon>indigoferoid/millettioid clade</taxon>
        <taxon>Phaseoleae</taxon>
        <taxon>Vigna</taxon>
    </lineage>
</organism>
<dbReference type="OrthoDB" id="1746609at2759"/>
<dbReference type="InterPro" id="IPR037185">
    <property type="entry name" value="EmrE-like"/>
</dbReference>
<feature type="transmembrane region" description="Helical" evidence="6">
    <location>
        <begin position="276"/>
        <end position="297"/>
    </location>
</feature>
<evidence type="ECO:0000313" key="9">
    <source>
        <dbReference type="RefSeq" id="XP_014523346.1"/>
    </source>
</evidence>
<evidence type="ECO:0000256" key="1">
    <source>
        <dbReference type="ARBA" id="ARBA00004141"/>
    </source>
</evidence>
<dbReference type="InterPro" id="IPR000620">
    <property type="entry name" value="EamA_dom"/>
</dbReference>
<dbReference type="STRING" id="3916.A0A1S3VYB8"/>
<keyword evidence="5 6" id="KW-0472">Membrane</keyword>
<dbReference type="PANTHER" id="PTHR31218">
    <property type="entry name" value="WAT1-RELATED PROTEIN"/>
    <property type="match status" value="1"/>
</dbReference>
<dbReference type="RefSeq" id="XP_014523346.1">
    <property type="nucleotide sequence ID" value="XM_014667860.2"/>
</dbReference>
<comment type="subcellular location">
    <subcellularLocation>
        <location evidence="1 6">Membrane</location>
        <topology evidence="1 6">Multi-pass membrane protein</topology>
    </subcellularLocation>
</comment>
<feature type="transmembrane region" description="Helical" evidence="6">
    <location>
        <begin position="303"/>
        <end position="325"/>
    </location>
</feature>
<feature type="domain" description="EamA" evidence="7">
    <location>
        <begin position="183"/>
        <end position="321"/>
    </location>
</feature>
<evidence type="ECO:0000259" key="7">
    <source>
        <dbReference type="Pfam" id="PF00892"/>
    </source>
</evidence>
<evidence type="ECO:0000256" key="4">
    <source>
        <dbReference type="ARBA" id="ARBA00022989"/>
    </source>
</evidence>
<evidence type="ECO:0000256" key="6">
    <source>
        <dbReference type="RuleBase" id="RU363077"/>
    </source>
</evidence>
<feature type="transmembrane region" description="Helical" evidence="6">
    <location>
        <begin position="97"/>
        <end position="121"/>
    </location>
</feature>
<dbReference type="Proteomes" id="UP000087766">
    <property type="component" value="Unplaced"/>
</dbReference>
<feature type="transmembrane region" description="Helical" evidence="6">
    <location>
        <begin position="39"/>
        <end position="61"/>
    </location>
</feature>
<dbReference type="KEGG" id="vra:106779690"/>
<dbReference type="GO" id="GO:0022857">
    <property type="term" value="F:transmembrane transporter activity"/>
    <property type="evidence" value="ECO:0007669"/>
    <property type="project" value="InterPro"/>
</dbReference>
<dbReference type="SUPFAM" id="SSF103481">
    <property type="entry name" value="Multidrug resistance efflux transporter EmrE"/>
    <property type="match status" value="2"/>
</dbReference>
<gene>
    <name evidence="9" type="primary">LOC106779690</name>
</gene>
<evidence type="ECO:0000256" key="2">
    <source>
        <dbReference type="ARBA" id="ARBA00007635"/>
    </source>
</evidence>
<evidence type="ECO:0000256" key="5">
    <source>
        <dbReference type="ARBA" id="ARBA00023136"/>
    </source>
</evidence>
<dbReference type="Pfam" id="PF00892">
    <property type="entry name" value="EamA"/>
    <property type="match status" value="2"/>
</dbReference>
<sequence>MEMVGVGLGVTAAMIATQFLEVGLNTLIKEANTNGMSNFVFIVYSNFLALFLLLPSTFFYHRKTAPPPIPTSILCKMFTISCLSTVAQTLMYTGISYSSPTLCSAMVDLVPAFTFIFALISRMENLNLKQHSCQAKVIGTVVSIAGAFIVTLYKGTPLNFSSLRNVIFGENGTYLSMQSDWIIGGFLLATASLCISVLLIVQTSAVKEYPEELVMTTICCSMVVMLSAIVALFAEGNPKAWILTSQKEFIAVFYSAIFVVSMRSVVCTWGCRKKGAVYVAMFNPLGMVIAVGMGVIFLGESLYLGSVIGAATIGIGFYLVLWAHAEESKVAKENKENRDLVSSSADPLLSTKTIDVL</sequence>
<evidence type="ECO:0000313" key="8">
    <source>
        <dbReference type="Proteomes" id="UP000087766"/>
    </source>
</evidence>
<feature type="domain" description="EamA" evidence="7">
    <location>
        <begin position="23"/>
        <end position="151"/>
    </location>
</feature>
<dbReference type="AlphaFoldDB" id="A0A1S3VYB8"/>
<feature type="transmembrane region" description="Helical" evidence="6">
    <location>
        <begin position="133"/>
        <end position="153"/>
    </location>
</feature>